<organism evidence="2 3">
    <name type="scientific">Variovorax dokdonensis</name>
    <dbReference type="NCBI Taxonomy" id="344883"/>
    <lineage>
        <taxon>Bacteria</taxon>
        <taxon>Pseudomonadati</taxon>
        <taxon>Pseudomonadota</taxon>
        <taxon>Betaproteobacteria</taxon>
        <taxon>Burkholderiales</taxon>
        <taxon>Comamonadaceae</taxon>
        <taxon>Variovorax</taxon>
    </lineage>
</organism>
<sequence>METERIVGLASSIGALVGGVVGFAVNWWWKWRAEADRIQVHYGTAHYEETPAYGMHVINRSGHKVEVTHYGFVLGDGSLYSIPEHWAQSFGDDASEDLVSGSTLLQGRNDRYEALIHAHLKEGVIGAYARTAAQKQLSFDFPTHTNVTMWRRWRLRVKHWR</sequence>
<evidence type="ECO:0000313" key="3">
    <source>
        <dbReference type="Proteomes" id="UP001174908"/>
    </source>
</evidence>
<keyword evidence="3" id="KW-1185">Reference proteome</keyword>
<accession>A0ABT7NCQ8</accession>
<feature type="transmembrane region" description="Helical" evidence="1">
    <location>
        <begin position="6"/>
        <end position="29"/>
    </location>
</feature>
<dbReference type="Proteomes" id="UP001174908">
    <property type="component" value="Unassembled WGS sequence"/>
</dbReference>
<dbReference type="RefSeq" id="WP_286660829.1">
    <property type="nucleotide sequence ID" value="NZ_JASZYV010000003.1"/>
</dbReference>
<keyword evidence="1" id="KW-1133">Transmembrane helix</keyword>
<dbReference type="EMBL" id="JASZYV010000003">
    <property type="protein sequence ID" value="MDM0045714.1"/>
    <property type="molecule type" value="Genomic_DNA"/>
</dbReference>
<keyword evidence="1" id="KW-0472">Membrane</keyword>
<reference evidence="2" key="1">
    <citation type="submission" date="2023-06" db="EMBL/GenBank/DDBJ databases">
        <authorList>
            <person name="Jiang Y."/>
            <person name="Liu Q."/>
        </authorList>
    </citation>
    <scope>NUCLEOTIDE SEQUENCE</scope>
    <source>
        <strain evidence="2">CGMCC 1.12089</strain>
    </source>
</reference>
<keyword evidence="1" id="KW-0812">Transmembrane</keyword>
<comment type="caution">
    <text evidence="2">The sequence shown here is derived from an EMBL/GenBank/DDBJ whole genome shotgun (WGS) entry which is preliminary data.</text>
</comment>
<protein>
    <submittedName>
        <fullName evidence="2">Uncharacterized protein</fullName>
    </submittedName>
</protein>
<name>A0ABT7NCQ8_9BURK</name>
<evidence type="ECO:0000256" key="1">
    <source>
        <dbReference type="SAM" id="Phobius"/>
    </source>
</evidence>
<evidence type="ECO:0000313" key="2">
    <source>
        <dbReference type="EMBL" id="MDM0045714.1"/>
    </source>
</evidence>
<gene>
    <name evidence="2" type="ORF">QTH91_14585</name>
</gene>
<proteinExistence type="predicted"/>